<evidence type="ECO:0000313" key="2">
    <source>
        <dbReference type="RefSeq" id="XP_026678805.1"/>
    </source>
</evidence>
<dbReference type="Proteomes" id="UP000079169">
    <property type="component" value="Unplaced"/>
</dbReference>
<evidence type="ECO:0000313" key="1">
    <source>
        <dbReference type="Proteomes" id="UP000079169"/>
    </source>
</evidence>
<sequence>MDEDTRRTVPISAFIHYCNVLLYQRYANVHASAYGHHQEAMSLNAIVGSDPTIPKPIAAYLNAIGEFIDPNGRRWVPDKLPARTVVAHVPGSFGRVGPNTHYAYGSVPSPAITLLTLLADIAHTTQDLPVQWNLPVGFRPAVAAHAALPTSSMLGYRTATNIGNDIAEMYTQFGLHIDWANVDAPIIITPSTAGIPVTRVFMDYVSNALSQTSIPNAPINITPTGSQSILLFGI</sequence>
<dbReference type="KEGG" id="dci:113467067"/>
<keyword evidence="1" id="KW-1185">Reference proteome</keyword>
<gene>
    <name evidence="2" type="primary">LOC113467067</name>
</gene>
<name>A0A3Q0IWP4_DIACI</name>
<organism evidence="1 2">
    <name type="scientific">Diaphorina citri</name>
    <name type="common">Asian citrus psyllid</name>
    <dbReference type="NCBI Taxonomy" id="121845"/>
    <lineage>
        <taxon>Eukaryota</taxon>
        <taxon>Metazoa</taxon>
        <taxon>Ecdysozoa</taxon>
        <taxon>Arthropoda</taxon>
        <taxon>Hexapoda</taxon>
        <taxon>Insecta</taxon>
        <taxon>Pterygota</taxon>
        <taxon>Neoptera</taxon>
        <taxon>Paraneoptera</taxon>
        <taxon>Hemiptera</taxon>
        <taxon>Sternorrhyncha</taxon>
        <taxon>Psylloidea</taxon>
        <taxon>Psyllidae</taxon>
        <taxon>Diaphorininae</taxon>
        <taxon>Diaphorina</taxon>
    </lineage>
</organism>
<dbReference type="GeneID" id="113467067"/>
<reference evidence="2" key="1">
    <citation type="submission" date="2025-08" db="UniProtKB">
        <authorList>
            <consortium name="RefSeq"/>
        </authorList>
    </citation>
    <scope>IDENTIFICATION</scope>
</reference>
<accession>A0A3Q0IWP4</accession>
<dbReference type="AlphaFoldDB" id="A0A3Q0IWP4"/>
<proteinExistence type="predicted"/>
<dbReference type="PaxDb" id="121845-A0A3Q0IWP4"/>
<protein>
    <submittedName>
        <fullName evidence="2">Uncharacterized protein LOC113467067</fullName>
    </submittedName>
</protein>
<dbReference type="RefSeq" id="XP_026678805.1">
    <property type="nucleotide sequence ID" value="XM_026823004.1"/>
</dbReference>